<evidence type="ECO:0000259" key="1">
    <source>
        <dbReference type="Pfam" id="PF19054"/>
    </source>
</evidence>
<sequence length="278" mass="30878">MNEEDPGPIVQRLVLGERLRALREASGVALDDANARLKWYRGKLSKIENGTLGLSERELSTLLACYDVPGPEAAQVMQLGAEARRRAASERVNDWAKQYVPLERAATEIRLVYSEIPGLLQTKDCAKAQLARSPVVLAADVDDMAEAREERGNRLFRDNAPQVWVVLGEEALLRRIGTPTVMKAQLERLREMAKLPTVSLRVVPLDHGPYAGLSCPFTLLWIERARATIAYVETLTGADYVKTTRAYSLAFEQAQDGALNDDETLTLLDRYIAGIESE</sequence>
<evidence type="ECO:0000313" key="3">
    <source>
        <dbReference type="Proteomes" id="UP001597018"/>
    </source>
</evidence>
<name>A0ABW3FX13_9PSEU</name>
<keyword evidence="3" id="KW-1185">Reference proteome</keyword>
<dbReference type="InterPro" id="IPR043917">
    <property type="entry name" value="DUF5753"/>
</dbReference>
<comment type="caution">
    <text evidence="2">The sequence shown here is derived from an EMBL/GenBank/DDBJ whole genome shotgun (WGS) entry which is preliminary data.</text>
</comment>
<dbReference type="Pfam" id="PF13560">
    <property type="entry name" value="HTH_31"/>
    <property type="match status" value="1"/>
</dbReference>
<proteinExistence type="predicted"/>
<gene>
    <name evidence="2" type="ORF">ACFQ16_21935</name>
</gene>
<dbReference type="InterPro" id="IPR001387">
    <property type="entry name" value="Cro/C1-type_HTH"/>
</dbReference>
<organism evidence="2 3">
    <name type="scientific">Saccharopolyspora rosea</name>
    <dbReference type="NCBI Taxonomy" id="524884"/>
    <lineage>
        <taxon>Bacteria</taxon>
        <taxon>Bacillati</taxon>
        <taxon>Actinomycetota</taxon>
        <taxon>Actinomycetes</taxon>
        <taxon>Pseudonocardiales</taxon>
        <taxon>Pseudonocardiaceae</taxon>
        <taxon>Saccharopolyspora</taxon>
    </lineage>
</organism>
<dbReference type="SUPFAM" id="SSF47413">
    <property type="entry name" value="lambda repressor-like DNA-binding domains"/>
    <property type="match status" value="1"/>
</dbReference>
<protein>
    <submittedName>
        <fullName evidence="2">Helix-turn-helix domain-containing protein</fullName>
    </submittedName>
</protein>
<evidence type="ECO:0000313" key="2">
    <source>
        <dbReference type="EMBL" id="MFD0922414.1"/>
    </source>
</evidence>
<dbReference type="EMBL" id="JBHTIW010000021">
    <property type="protein sequence ID" value="MFD0922414.1"/>
    <property type="molecule type" value="Genomic_DNA"/>
</dbReference>
<dbReference type="InterPro" id="IPR010982">
    <property type="entry name" value="Lambda_DNA-bd_dom_sf"/>
</dbReference>
<dbReference type="RefSeq" id="WP_345600722.1">
    <property type="nucleotide sequence ID" value="NZ_BAABLT010000016.1"/>
</dbReference>
<dbReference type="Gene3D" id="1.10.260.40">
    <property type="entry name" value="lambda repressor-like DNA-binding domains"/>
    <property type="match status" value="1"/>
</dbReference>
<dbReference type="CDD" id="cd00093">
    <property type="entry name" value="HTH_XRE"/>
    <property type="match status" value="1"/>
</dbReference>
<feature type="domain" description="DUF5753" evidence="1">
    <location>
        <begin position="98"/>
        <end position="270"/>
    </location>
</feature>
<accession>A0ABW3FX13</accession>
<reference evidence="3" key="1">
    <citation type="journal article" date="2019" name="Int. J. Syst. Evol. Microbiol.">
        <title>The Global Catalogue of Microorganisms (GCM) 10K type strain sequencing project: providing services to taxonomists for standard genome sequencing and annotation.</title>
        <authorList>
            <consortium name="The Broad Institute Genomics Platform"/>
            <consortium name="The Broad Institute Genome Sequencing Center for Infectious Disease"/>
            <person name="Wu L."/>
            <person name="Ma J."/>
        </authorList>
    </citation>
    <scope>NUCLEOTIDE SEQUENCE [LARGE SCALE GENOMIC DNA]</scope>
    <source>
        <strain evidence="3">CCUG 56401</strain>
    </source>
</reference>
<dbReference type="Proteomes" id="UP001597018">
    <property type="component" value="Unassembled WGS sequence"/>
</dbReference>
<dbReference type="Pfam" id="PF19054">
    <property type="entry name" value="DUF5753"/>
    <property type="match status" value="1"/>
</dbReference>